<dbReference type="Proteomes" id="UP001165079">
    <property type="component" value="Unassembled WGS sequence"/>
</dbReference>
<evidence type="ECO:0000313" key="4">
    <source>
        <dbReference type="Proteomes" id="UP001165079"/>
    </source>
</evidence>
<dbReference type="EMBL" id="BSTX01000005">
    <property type="protein sequence ID" value="GLZ81228.1"/>
    <property type="molecule type" value="Genomic_DNA"/>
</dbReference>
<feature type="compositionally biased region" description="Polar residues" evidence="1">
    <location>
        <begin position="148"/>
        <end position="160"/>
    </location>
</feature>
<name>A0A9W6SRW9_9ACTN</name>
<evidence type="ECO:0000256" key="1">
    <source>
        <dbReference type="SAM" id="MobiDB-lite"/>
    </source>
</evidence>
<organism evidence="3 4">
    <name type="scientific">Actinorhabdospora filicis</name>
    <dbReference type="NCBI Taxonomy" id="1785913"/>
    <lineage>
        <taxon>Bacteria</taxon>
        <taxon>Bacillati</taxon>
        <taxon>Actinomycetota</taxon>
        <taxon>Actinomycetes</taxon>
        <taxon>Micromonosporales</taxon>
        <taxon>Micromonosporaceae</taxon>
        <taxon>Actinorhabdospora</taxon>
    </lineage>
</organism>
<keyword evidence="2" id="KW-0732">Signal</keyword>
<evidence type="ECO:0000256" key="2">
    <source>
        <dbReference type="SAM" id="SignalP"/>
    </source>
</evidence>
<protein>
    <submittedName>
        <fullName evidence="3">Uncharacterized protein</fullName>
    </submittedName>
</protein>
<reference evidence="3" key="1">
    <citation type="submission" date="2023-03" db="EMBL/GenBank/DDBJ databases">
        <title>Actinorhabdospora filicis NBRC 111898.</title>
        <authorList>
            <person name="Ichikawa N."/>
            <person name="Sato H."/>
            <person name="Tonouchi N."/>
        </authorList>
    </citation>
    <scope>NUCLEOTIDE SEQUENCE</scope>
    <source>
        <strain evidence="3">NBRC 111898</strain>
    </source>
</reference>
<evidence type="ECO:0000313" key="3">
    <source>
        <dbReference type="EMBL" id="GLZ81228.1"/>
    </source>
</evidence>
<keyword evidence="4" id="KW-1185">Reference proteome</keyword>
<comment type="caution">
    <text evidence="3">The sequence shown here is derived from an EMBL/GenBank/DDBJ whole genome shotgun (WGS) entry which is preliminary data.</text>
</comment>
<feature type="region of interest" description="Disordered" evidence="1">
    <location>
        <begin position="127"/>
        <end position="162"/>
    </location>
</feature>
<dbReference type="RefSeq" id="WP_285666662.1">
    <property type="nucleotide sequence ID" value="NZ_BSTX01000005.1"/>
</dbReference>
<gene>
    <name evidence="3" type="ORF">Afil01_60350</name>
</gene>
<proteinExistence type="predicted"/>
<dbReference type="AlphaFoldDB" id="A0A9W6SRW9"/>
<feature type="signal peptide" evidence="2">
    <location>
        <begin position="1"/>
        <end position="48"/>
    </location>
</feature>
<accession>A0A9W6SRW9</accession>
<sequence length="402" mass="40512">MSVRDRMGGDIRRARTSRRRPLAAFVRGLLIAGLAGTAWCLSAAAAHAAVTDDFSPVDLAPMTASSLGEAVATSVQAAYPTQSNQLDVIGSPLLDAPVEGAAGTSVPRSAESSVVTCGNARGEALRVSTDTEGGQGNTSRVEEDTWPKGQSGSTSESAVPTSDAPLGLVEDAVEPIGLDGVVAAPSAPLSPIAGLMRPVSAPLASAARPVIDPLTETVSPMTDGMGAVTQPVVGVLNRVTTPVATVVTPMSASLAQVAPIVPDLPGGVLGTFAERPDDAHDAANRHRVTPAQALLHTARYSAEYRPGAERGNSSHDAAVSSGMTGRHPFGPLPLRLPTTPDLGFVTGGALSGSGAGATMHDGGAATASNNLLADARLNRVAPATAAYGPLSIWISDPAVSPD</sequence>
<feature type="chain" id="PRO_5040730710" evidence="2">
    <location>
        <begin position="49"/>
        <end position="402"/>
    </location>
</feature>